<protein>
    <recommendedName>
        <fullName evidence="1">DnaJ homologue subfamily C member 28 conserved domain-containing protein</fullName>
    </recommendedName>
</protein>
<dbReference type="PANTHER" id="PTHR39158:SF1">
    <property type="entry name" value="DNAJ HOMOLOG SUBFAMILY C MEMBER 28"/>
    <property type="match status" value="1"/>
</dbReference>
<keyword evidence="3" id="KW-1185">Reference proteome</keyword>
<dbReference type="RefSeq" id="WP_073092024.1">
    <property type="nucleotide sequence ID" value="NZ_FQWY01000021.1"/>
</dbReference>
<gene>
    <name evidence="2" type="ORF">SAMN02745221_01396</name>
</gene>
<dbReference type="OrthoDB" id="9798476at2"/>
<dbReference type="InterPro" id="IPR018961">
    <property type="entry name" value="DnaJ_homolog_subfam-C_membr-28"/>
</dbReference>
<accession>A0A1M5P9B2</accession>
<dbReference type="Proteomes" id="UP000242329">
    <property type="component" value="Unassembled WGS sequence"/>
</dbReference>
<evidence type="ECO:0000313" key="3">
    <source>
        <dbReference type="Proteomes" id="UP000242329"/>
    </source>
</evidence>
<dbReference type="AlphaFoldDB" id="A0A1M5P9B2"/>
<dbReference type="PANTHER" id="PTHR39158">
    <property type="entry name" value="OS08G0560600 PROTEIN"/>
    <property type="match status" value="1"/>
</dbReference>
<evidence type="ECO:0000313" key="2">
    <source>
        <dbReference type="EMBL" id="SHG98039.1"/>
    </source>
</evidence>
<dbReference type="Pfam" id="PF09350">
    <property type="entry name" value="DJC28_CD"/>
    <property type="match status" value="1"/>
</dbReference>
<dbReference type="EMBL" id="FQWY01000021">
    <property type="protein sequence ID" value="SHG98039.1"/>
    <property type="molecule type" value="Genomic_DNA"/>
</dbReference>
<dbReference type="InterPro" id="IPR052573">
    <property type="entry name" value="DnaJ_C_subfamily_28"/>
</dbReference>
<reference evidence="3" key="1">
    <citation type="submission" date="2016-11" db="EMBL/GenBank/DDBJ databases">
        <authorList>
            <person name="Varghese N."/>
            <person name="Submissions S."/>
        </authorList>
    </citation>
    <scope>NUCLEOTIDE SEQUENCE [LARGE SCALE GENOMIC DNA]</scope>
    <source>
        <strain evidence="3">DSM 11003</strain>
    </source>
</reference>
<proteinExistence type="predicted"/>
<name>A0A1M5P9B2_9FIRM</name>
<feature type="domain" description="DnaJ homologue subfamily C member 28 conserved" evidence="1">
    <location>
        <begin position="30"/>
        <end position="95"/>
    </location>
</feature>
<sequence>MRERSYEEEVKIKAEKARPLARYMSSTQDLVEMQIEKAMARGEFDNLEGAGKPIKFYENPFEPPELRMVFKILKNNNFAPYWIELGKEIDADFKKLDQEVEYFKKYVRMFYSQKRNDKACKNFEKKKAHFYYESRLALERISRKIVDYNLHCPTFRENRANINVDDEMYKIITAIEKEIENLKPS</sequence>
<evidence type="ECO:0000259" key="1">
    <source>
        <dbReference type="Pfam" id="PF09350"/>
    </source>
</evidence>
<dbReference type="STRING" id="1123382.SAMN02745221_01396"/>
<organism evidence="2 3">
    <name type="scientific">Thermosyntropha lipolytica DSM 11003</name>
    <dbReference type="NCBI Taxonomy" id="1123382"/>
    <lineage>
        <taxon>Bacteria</taxon>
        <taxon>Bacillati</taxon>
        <taxon>Bacillota</taxon>
        <taxon>Clostridia</taxon>
        <taxon>Eubacteriales</taxon>
        <taxon>Syntrophomonadaceae</taxon>
        <taxon>Thermosyntropha</taxon>
    </lineage>
</organism>